<accession>A0ABU8S8C9</accession>
<dbReference type="RefSeq" id="WP_339966731.1">
    <property type="nucleotide sequence ID" value="NZ_JBBHJY010000004.1"/>
</dbReference>
<dbReference type="EMBL" id="JBBHJY010000004">
    <property type="protein sequence ID" value="MEJ6010217.1"/>
    <property type="molecule type" value="Genomic_DNA"/>
</dbReference>
<evidence type="ECO:0000313" key="1">
    <source>
        <dbReference type="EMBL" id="MEJ6010217.1"/>
    </source>
</evidence>
<name>A0ABU8S8C9_9SPHN</name>
<keyword evidence="2" id="KW-1185">Reference proteome</keyword>
<dbReference type="Proteomes" id="UP001379235">
    <property type="component" value="Unassembled WGS sequence"/>
</dbReference>
<protein>
    <submittedName>
        <fullName evidence="1">Uncharacterized protein</fullName>
    </submittedName>
</protein>
<sequence>MTMQFRALAEQAAADGAISAEEILTLRRAGWGDGAISPEEAEAIFAVNDQLEDPSVEWAEFFVEALGEFVVNGVKPKGYVSQDQADWLVTRVDHNGALQSMTELELLVKIIEKALNVPQSLKDYVIAQVERAVLTGEGPTRGGHLERGNVNAVEAQILRRAVFAQAGDRPAAASRSEAEMLFRLKDATLGGRNAPEWKQLFVQGVGSYMSGYTSYTPLDAPRAAELDRFMDANTPSLLRFAGRMAKADVESGIGHTFRTLFGRKGLDKAPEIAAAAAVTTEENTWLQGQIDGNNQVDEYDEALLAFLAEEKSGL</sequence>
<reference evidence="1 2" key="1">
    <citation type="submission" date="2024-03" db="EMBL/GenBank/DDBJ databases">
        <authorList>
            <person name="Jo J.-H."/>
        </authorList>
    </citation>
    <scope>NUCLEOTIDE SEQUENCE [LARGE SCALE GENOMIC DNA]</scope>
    <source>
        <strain evidence="1 2">AS3R-12</strain>
    </source>
</reference>
<proteinExistence type="predicted"/>
<evidence type="ECO:0000313" key="2">
    <source>
        <dbReference type="Proteomes" id="UP001379235"/>
    </source>
</evidence>
<organism evidence="1 2">
    <name type="scientific">Novosphingobium aquae</name>
    <dbReference type="NCBI Taxonomy" id="3133435"/>
    <lineage>
        <taxon>Bacteria</taxon>
        <taxon>Pseudomonadati</taxon>
        <taxon>Pseudomonadota</taxon>
        <taxon>Alphaproteobacteria</taxon>
        <taxon>Sphingomonadales</taxon>
        <taxon>Sphingomonadaceae</taxon>
        <taxon>Novosphingobium</taxon>
    </lineage>
</organism>
<comment type="caution">
    <text evidence="1">The sequence shown here is derived from an EMBL/GenBank/DDBJ whole genome shotgun (WGS) entry which is preliminary data.</text>
</comment>
<gene>
    <name evidence="1" type="ORF">WG900_09835</name>
</gene>